<name>A0A255YTS5_9PROT</name>
<keyword evidence="3" id="KW-1185">Reference proteome</keyword>
<reference evidence="2 3" key="1">
    <citation type="submission" date="2017-07" db="EMBL/GenBank/DDBJ databases">
        <title>Niveispirillum cyanobacteriorum sp. nov., isolated from cyanobacterial aggregates in a eutrophic lake.</title>
        <authorList>
            <person name="Cai H."/>
        </authorList>
    </citation>
    <scope>NUCLEOTIDE SEQUENCE [LARGE SCALE GENOMIC DNA]</scope>
    <source>
        <strain evidence="3">TH1-14</strain>
    </source>
</reference>
<dbReference type="RefSeq" id="WP_094457624.1">
    <property type="nucleotide sequence ID" value="NZ_NOXU01000031.1"/>
</dbReference>
<dbReference type="Gene3D" id="2.60.120.10">
    <property type="entry name" value="Jelly Rolls"/>
    <property type="match status" value="1"/>
</dbReference>
<dbReference type="Proteomes" id="UP000216998">
    <property type="component" value="Unassembled WGS sequence"/>
</dbReference>
<dbReference type="PANTHER" id="PTHR40943:SF2">
    <property type="entry name" value="(S)-UREIDOGLYCINE AMINOHYDROLASE CUPIN DOMAIN-CONTAINING PROTEIN"/>
    <property type="match status" value="1"/>
</dbReference>
<dbReference type="InterPro" id="IPR008579">
    <property type="entry name" value="UGlyAH_Cupin_dom"/>
</dbReference>
<evidence type="ECO:0000313" key="3">
    <source>
        <dbReference type="Proteomes" id="UP000216998"/>
    </source>
</evidence>
<dbReference type="InterPro" id="IPR014710">
    <property type="entry name" value="RmlC-like_jellyroll"/>
</dbReference>
<dbReference type="EMBL" id="NOXU01000031">
    <property type="protein sequence ID" value="OYQ32589.1"/>
    <property type="molecule type" value="Genomic_DNA"/>
</dbReference>
<feature type="domain" description="(S)-ureidoglycine aminohydrolase cupin" evidence="1">
    <location>
        <begin position="44"/>
        <end position="116"/>
    </location>
</feature>
<dbReference type="CDD" id="cd02227">
    <property type="entry name" value="cupin_TM1112-like"/>
    <property type="match status" value="1"/>
</dbReference>
<dbReference type="SUPFAM" id="SSF51182">
    <property type="entry name" value="RmlC-like cupins"/>
    <property type="match status" value="1"/>
</dbReference>
<dbReference type="OrthoDB" id="9799053at2"/>
<dbReference type="InterPro" id="IPR011051">
    <property type="entry name" value="RmlC_Cupin_sf"/>
</dbReference>
<dbReference type="PANTHER" id="PTHR40943">
    <property type="entry name" value="CYTOPLASMIC PROTEIN-RELATED"/>
    <property type="match status" value="1"/>
</dbReference>
<sequence>MTSAPFPPVIALADPGPAPETYRPAADRILTGDPVQSVSNRFSSSDGRFNCGIWTGAVGSWRVVFTENEFCQLLEGVVLVKGDDGSQRRFVAGDAFVMPAGFTGVWDILEPARKYYAVYE</sequence>
<protein>
    <submittedName>
        <fullName evidence="2">Transcriptional regulator</fullName>
    </submittedName>
</protein>
<proteinExistence type="predicted"/>
<comment type="caution">
    <text evidence="2">The sequence shown here is derived from an EMBL/GenBank/DDBJ whole genome shotgun (WGS) entry which is preliminary data.</text>
</comment>
<gene>
    <name evidence="2" type="ORF">CHU95_17570</name>
</gene>
<dbReference type="AlphaFoldDB" id="A0A255YTS5"/>
<evidence type="ECO:0000259" key="1">
    <source>
        <dbReference type="Pfam" id="PF05899"/>
    </source>
</evidence>
<evidence type="ECO:0000313" key="2">
    <source>
        <dbReference type="EMBL" id="OYQ32589.1"/>
    </source>
</evidence>
<dbReference type="Pfam" id="PF05899">
    <property type="entry name" value="Cupin_3"/>
    <property type="match status" value="1"/>
</dbReference>
<accession>A0A255YTS5</accession>
<organism evidence="2 3">
    <name type="scientific">Niveispirillum lacus</name>
    <dbReference type="NCBI Taxonomy" id="1981099"/>
    <lineage>
        <taxon>Bacteria</taxon>
        <taxon>Pseudomonadati</taxon>
        <taxon>Pseudomonadota</taxon>
        <taxon>Alphaproteobacteria</taxon>
        <taxon>Rhodospirillales</taxon>
        <taxon>Azospirillaceae</taxon>
        <taxon>Niveispirillum</taxon>
    </lineage>
</organism>